<accession>A0A7S1VYN5</accession>
<dbReference type="Gene3D" id="3.90.190.10">
    <property type="entry name" value="Protein tyrosine phosphatase superfamily"/>
    <property type="match status" value="1"/>
</dbReference>
<name>A0A7S1VYN5_9STRA</name>
<keyword evidence="3" id="KW-0904">Protein phosphatase</keyword>
<evidence type="ECO:0000313" key="6">
    <source>
        <dbReference type="EMBL" id="CAD9314880.1"/>
    </source>
</evidence>
<dbReference type="AlphaFoldDB" id="A0A7S1VYN5"/>
<evidence type="ECO:0000256" key="2">
    <source>
        <dbReference type="ARBA" id="ARBA00022801"/>
    </source>
</evidence>
<feature type="region of interest" description="Disordered" evidence="4">
    <location>
        <begin position="1"/>
        <end position="56"/>
    </location>
</feature>
<organism evidence="6">
    <name type="scientific">Ditylum brightwellii</name>
    <dbReference type="NCBI Taxonomy" id="49249"/>
    <lineage>
        <taxon>Eukaryota</taxon>
        <taxon>Sar</taxon>
        <taxon>Stramenopiles</taxon>
        <taxon>Ochrophyta</taxon>
        <taxon>Bacillariophyta</taxon>
        <taxon>Mediophyceae</taxon>
        <taxon>Lithodesmiophycidae</taxon>
        <taxon>Lithodesmiales</taxon>
        <taxon>Lithodesmiaceae</taxon>
        <taxon>Ditylum</taxon>
    </lineage>
</organism>
<evidence type="ECO:0000259" key="5">
    <source>
        <dbReference type="PROSITE" id="PS50056"/>
    </source>
</evidence>
<gene>
    <name evidence="6" type="ORF">DBRI1063_LOCUS1286</name>
</gene>
<dbReference type="Pfam" id="PF05706">
    <property type="entry name" value="CDKN3"/>
    <property type="match status" value="1"/>
</dbReference>
<proteinExistence type="predicted"/>
<evidence type="ECO:0000256" key="4">
    <source>
        <dbReference type="SAM" id="MobiDB-lite"/>
    </source>
</evidence>
<evidence type="ECO:0000256" key="1">
    <source>
        <dbReference type="ARBA" id="ARBA00013064"/>
    </source>
</evidence>
<dbReference type="InterPro" id="IPR022778">
    <property type="entry name" value="CDKN3"/>
</dbReference>
<dbReference type="PROSITE" id="PS50056">
    <property type="entry name" value="TYR_PHOSPHATASE_2"/>
    <property type="match status" value="1"/>
</dbReference>
<feature type="compositionally biased region" description="Basic and acidic residues" evidence="4">
    <location>
        <begin position="1"/>
        <end position="15"/>
    </location>
</feature>
<keyword evidence="2" id="KW-0378">Hydrolase</keyword>
<dbReference type="EMBL" id="HBGN01001914">
    <property type="protein sequence ID" value="CAD9314880.1"/>
    <property type="molecule type" value="Transcribed_RNA"/>
</dbReference>
<dbReference type="InterPro" id="IPR029021">
    <property type="entry name" value="Prot-tyrosine_phosphatase-like"/>
</dbReference>
<sequence>MTTKDETANDAEREGGVVITPRDPKTQHNFGPASSRDDILYTSERPGGDPGEDGTEISTSLVQEWINFMKTKGVQHVLVLLDDNELDIYQSPGLLSLYQQNGLTVHRNPMGVHGAAERAIQTIRDVEAAKEKIVAHCTHGMGRSGRIAAGWLSIRYRLSTKDATNEALDSARKNGMQRMGHQKALEAWLEH</sequence>
<dbReference type="SUPFAM" id="SSF52799">
    <property type="entry name" value="(Phosphotyrosine protein) phosphatases II"/>
    <property type="match status" value="1"/>
</dbReference>
<dbReference type="GO" id="GO:0004725">
    <property type="term" value="F:protein tyrosine phosphatase activity"/>
    <property type="evidence" value="ECO:0007669"/>
    <property type="project" value="UniProtKB-EC"/>
</dbReference>
<evidence type="ECO:0000256" key="3">
    <source>
        <dbReference type="ARBA" id="ARBA00022912"/>
    </source>
</evidence>
<dbReference type="EC" id="3.1.3.48" evidence="1"/>
<dbReference type="InterPro" id="IPR000387">
    <property type="entry name" value="Tyr_Pase_dom"/>
</dbReference>
<feature type="domain" description="Tyrosine specific protein phosphatases" evidence="5">
    <location>
        <begin position="117"/>
        <end position="183"/>
    </location>
</feature>
<protein>
    <recommendedName>
        <fullName evidence="1">protein-tyrosine-phosphatase</fullName>
        <ecNumber evidence="1">3.1.3.48</ecNumber>
    </recommendedName>
</protein>
<reference evidence="6" key="1">
    <citation type="submission" date="2021-01" db="EMBL/GenBank/DDBJ databases">
        <authorList>
            <person name="Corre E."/>
            <person name="Pelletier E."/>
            <person name="Niang G."/>
            <person name="Scheremetjew M."/>
            <person name="Finn R."/>
            <person name="Kale V."/>
            <person name="Holt S."/>
            <person name="Cochrane G."/>
            <person name="Meng A."/>
            <person name="Brown T."/>
            <person name="Cohen L."/>
        </authorList>
    </citation>
    <scope>NUCLEOTIDE SEQUENCE</scope>
    <source>
        <strain evidence="6">Pop2</strain>
    </source>
</reference>